<dbReference type="EMBL" id="JAKXMK010000044">
    <property type="protein sequence ID" value="MCH6171491.1"/>
    <property type="molecule type" value="Genomic_DNA"/>
</dbReference>
<dbReference type="InterPro" id="IPR003425">
    <property type="entry name" value="CCB3/YggT"/>
</dbReference>
<evidence type="ECO:0000313" key="2">
    <source>
        <dbReference type="EMBL" id="MCH6171491.1"/>
    </source>
</evidence>
<keyword evidence="1" id="KW-1133">Transmembrane helix</keyword>
<proteinExistence type="predicted"/>
<keyword evidence="1" id="KW-0812">Transmembrane</keyword>
<protein>
    <submittedName>
        <fullName evidence="2">YggT family protein</fullName>
    </submittedName>
</protein>
<accession>A0ABS9TSK5</accession>
<organism evidence="2 3">
    <name type="scientific">Pseudonocardia alaniniphila</name>
    <dbReference type="NCBI Taxonomy" id="75291"/>
    <lineage>
        <taxon>Bacteria</taxon>
        <taxon>Bacillati</taxon>
        <taxon>Actinomycetota</taxon>
        <taxon>Actinomycetes</taxon>
        <taxon>Pseudonocardiales</taxon>
        <taxon>Pseudonocardiaceae</taxon>
        <taxon>Pseudonocardia</taxon>
    </lineage>
</organism>
<name>A0ABS9TSK5_9PSEU</name>
<comment type="caution">
    <text evidence="2">The sequence shown here is derived from an EMBL/GenBank/DDBJ whole genome shotgun (WGS) entry which is preliminary data.</text>
</comment>
<feature type="transmembrane region" description="Helical" evidence="1">
    <location>
        <begin position="69"/>
        <end position="89"/>
    </location>
</feature>
<dbReference type="Pfam" id="PF02325">
    <property type="entry name" value="CCB3_YggT"/>
    <property type="match status" value="1"/>
</dbReference>
<dbReference type="RefSeq" id="WP_241042297.1">
    <property type="nucleotide sequence ID" value="NZ_BAAAJF010000006.1"/>
</dbReference>
<keyword evidence="3" id="KW-1185">Reference proteome</keyword>
<keyword evidence="1" id="KW-0472">Membrane</keyword>
<evidence type="ECO:0000256" key="1">
    <source>
        <dbReference type="SAM" id="Phobius"/>
    </source>
</evidence>
<evidence type="ECO:0000313" key="3">
    <source>
        <dbReference type="Proteomes" id="UP001299970"/>
    </source>
</evidence>
<reference evidence="2 3" key="1">
    <citation type="submission" date="2022-03" db="EMBL/GenBank/DDBJ databases">
        <title>Pseudonocardia alaer sp. nov., a novel actinomycete isolated from reed forest soil.</title>
        <authorList>
            <person name="Wang L."/>
        </authorList>
    </citation>
    <scope>NUCLEOTIDE SEQUENCE [LARGE SCALE GENOMIC DNA]</scope>
    <source>
        <strain evidence="2 3">Y-16303</strain>
    </source>
</reference>
<sequence>MSAIGALLGFVLLLFLIVMVVRAVLDWTGVLGAARDGWAARARSVSHTLTEPVLAPVRRVLKPVRVGSVQIDLAFTVVFIAALVLRSLALSL</sequence>
<gene>
    <name evidence="2" type="ORF">MMF94_37860</name>
</gene>
<dbReference type="Proteomes" id="UP001299970">
    <property type="component" value="Unassembled WGS sequence"/>
</dbReference>